<dbReference type="RefSeq" id="XP_012897277.1">
    <property type="nucleotide sequence ID" value="XM_013041823.1"/>
</dbReference>
<gene>
    <name evidence="1" type="ORF">GSBLH_T00006593001</name>
</gene>
<dbReference type="AlphaFoldDB" id="D8M590"/>
<accession>D8M590</accession>
<sequence>MIGPIEDEASMLNINNVVAAIDAVKRPIPTFKYLKSELERNGLRPQLADWLSTSVKRGPDRSYEFVFTTQIIRELLKTYREADYWDVFGNPPDGCHIRLVRAEKNPLWTEDLVERIEILSADRPESIRTS</sequence>
<dbReference type="OrthoDB" id="8119704at2759"/>
<dbReference type="EMBL" id="FN668657">
    <property type="protein sequence ID" value="CBK23229.2"/>
    <property type="molecule type" value="Genomic_DNA"/>
</dbReference>
<dbReference type="Proteomes" id="UP000008312">
    <property type="component" value="Unassembled WGS sequence"/>
</dbReference>
<proteinExistence type="predicted"/>
<reference evidence="1" key="1">
    <citation type="submission" date="2010-02" db="EMBL/GenBank/DDBJ databases">
        <title>Sequencing and annotation of the Blastocystis hominis genome.</title>
        <authorList>
            <person name="Wincker P."/>
        </authorList>
    </citation>
    <scope>NUCLEOTIDE SEQUENCE</scope>
    <source>
        <strain evidence="1">Singapore isolate B</strain>
    </source>
</reference>
<keyword evidence="2" id="KW-1185">Reference proteome</keyword>
<evidence type="ECO:0000313" key="1">
    <source>
        <dbReference type="EMBL" id="CBK23229.2"/>
    </source>
</evidence>
<name>D8M590_BLAHO</name>
<dbReference type="InParanoid" id="D8M590"/>
<dbReference type="GeneID" id="24922717"/>
<organism evidence="1">
    <name type="scientific">Blastocystis hominis</name>
    <dbReference type="NCBI Taxonomy" id="12968"/>
    <lineage>
        <taxon>Eukaryota</taxon>
        <taxon>Sar</taxon>
        <taxon>Stramenopiles</taxon>
        <taxon>Bigyra</taxon>
        <taxon>Opalozoa</taxon>
        <taxon>Opalinata</taxon>
        <taxon>Blastocystidae</taxon>
        <taxon>Blastocystis</taxon>
    </lineage>
</organism>
<evidence type="ECO:0000313" key="2">
    <source>
        <dbReference type="Proteomes" id="UP000008312"/>
    </source>
</evidence>
<protein>
    <submittedName>
        <fullName evidence="1">Uncharacterized protein</fullName>
    </submittedName>
</protein>